<gene>
    <name evidence="2" type="ORF">ASZ90_005914</name>
</gene>
<protein>
    <submittedName>
        <fullName evidence="2">Putative acylphosphate phosphohydrolase</fullName>
        <ecNumber evidence="2">3.6.1.7</ecNumber>
    </submittedName>
</protein>
<keyword evidence="2" id="KW-0378">Hydrolase</keyword>
<dbReference type="EC" id="3.6.1.7" evidence="2"/>
<dbReference type="EMBL" id="LNQE01000853">
    <property type="protein sequence ID" value="KUG24280.1"/>
    <property type="molecule type" value="Genomic_DNA"/>
</dbReference>
<organism evidence="2">
    <name type="scientific">hydrocarbon metagenome</name>
    <dbReference type="NCBI Taxonomy" id="938273"/>
    <lineage>
        <taxon>unclassified sequences</taxon>
        <taxon>metagenomes</taxon>
        <taxon>ecological metagenomes</taxon>
    </lineage>
</organism>
<evidence type="ECO:0000259" key="1">
    <source>
        <dbReference type="PROSITE" id="PS51160"/>
    </source>
</evidence>
<dbReference type="SUPFAM" id="SSF54975">
    <property type="entry name" value="Acylphosphatase/BLUF domain-like"/>
    <property type="match status" value="1"/>
</dbReference>
<dbReference type="PRINTS" id="PR00112">
    <property type="entry name" value="ACYLPHPHTASE"/>
</dbReference>
<dbReference type="PROSITE" id="PS51160">
    <property type="entry name" value="ACYLPHOSPHATASE_3"/>
    <property type="match status" value="1"/>
</dbReference>
<dbReference type="InterPro" id="IPR020456">
    <property type="entry name" value="Acylphosphatase"/>
</dbReference>
<dbReference type="Gene3D" id="3.30.70.100">
    <property type="match status" value="1"/>
</dbReference>
<dbReference type="InterPro" id="IPR036046">
    <property type="entry name" value="Acylphosphatase-like_dom_sf"/>
</dbReference>
<dbReference type="PANTHER" id="PTHR47268">
    <property type="entry name" value="ACYLPHOSPHATASE"/>
    <property type="match status" value="1"/>
</dbReference>
<dbReference type="GO" id="GO:0003998">
    <property type="term" value="F:acylphosphatase activity"/>
    <property type="evidence" value="ECO:0007669"/>
    <property type="project" value="UniProtKB-EC"/>
</dbReference>
<comment type="caution">
    <text evidence="2">The sequence shown here is derived from an EMBL/GenBank/DDBJ whole genome shotgun (WGS) entry which is preliminary data.</text>
</comment>
<sequence>MKRVHVYVSGRVQGVFFRAVTQQTAKGFNLTGWVRNIADGRVEAVFEGNNENVDKMLDWCHIGPPAARVEKVITQEESFTGEFTDFHIK</sequence>
<proteinExistence type="predicted"/>
<dbReference type="InterPro" id="IPR001792">
    <property type="entry name" value="Acylphosphatase-like_dom"/>
</dbReference>
<dbReference type="Pfam" id="PF00708">
    <property type="entry name" value="Acylphosphatase"/>
    <property type="match status" value="1"/>
</dbReference>
<dbReference type="InterPro" id="IPR017968">
    <property type="entry name" value="Acylphosphatase_CS"/>
</dbReference>
<evidence type="ECO:0000313" key="2">
    <source>
        <dbReference type="EMBL" id="KUG24280.1"/>
    </source>
</evidence>
<dbReference type="PROSITE" id="PS00151">
    <property type="entry name" value="ACYLPHOSPHATASE_2"/>
    <property type="match status" value="1"/>
</dbReference>
<accession>A0A0W8FTN5</accession>
<feature type="domain" description="Acylphosphatase-like" evidence="1">
    <location>
        <begin position="3"/>
        <end position="89"/>
    </location>
</feature>
<dbReference type="AlphaFoldDB" id="A0A0W8FTN5"/>
<dbReference type="PANTHER" id="PTHR47268:SF4">
    <property type="entry name" value="ACYLPHOSPHATASE"/>
    <property type="match status" value="1"/>
</dbReference>
<reference evidence="2" key="1">
    <citation type="journal article" date="2015" name="Proc. Natl. Acad. Sci. U.S.A.">
        <title>Networks of energetic and metabolic interactions define dynamics in microbial communities.</title>
        <authorList>
            <person name="Embree M."/>
            <person name="Liu J.K."/>
            <person name="Al-Bassam M.M."/>
            <person name="Zengler K."/>
        </authorList>
    </citation>
    <scope>NUCLEOTIDE SEQUENCE</scope>
</reference>
<name>A0A0W8FTN5_9ZZZZ</name>
<dbReference type="PROSITE" id="PS00150">
    <property type="entry name" value="ACYLPHOSPHATASE_1"/>
    <property type="match status" value="1"/>
</dbReference>